<reference evidence="4" key="3">
    <citation type="submission" date="2015-06" db="UniProtKB">
        <authorList>
            <consortium name="EnsemblMetazoa"/>
        </authorList>
    </citation>
    <scope>IDENTIFICATION</scope>
</reference>
<evidence type="ECO:0000313" key="5">
    <source>
        <dbReference type="Proteomes" id="UP000014760"/>
    </source>
</evidence>
<dbReference type="AlphaFoldDB" id="R7TSA2"/>
<dbReference type="EMBL" id="AMQN01012518">
    <property type="status" value="NOT_ANNOTATED_CDS"/>
    <property type="molecule type" value="Genomic_DNA"/>
</dbReference>
<dbReference type="HOGENOM" id="CLU_1983671_0_0_1"/>
<feature type="region of interest" description="Disordered" evidence="1">
    <location>
        <begin position="82"/>
        <end position="108"/>
    </location>
</feature>
<evidence type="ECO:0000256" key="1">
    <source>
        <dbReference type="SAM" id="MobiDB-lite"/>
    </source>
</evidence>
<name>R7TSA2_CAPTE</name>
<keyword evidence="5" id="KW-1185">Reference proteome</keyword>
<feature type="transmembrane region" description="Helical" evidence="2">
    <location>
        <begin position="27"/>
        <end position="46"/>
    </location>
</feature>
<evidence type="ECO:0000256" key="2">
    <source>
        <dbReference type="SAM" id="Phobius"/>
    </source>
</evidence>
<evidence type="ECO:0000313" key="4">
    <source>
        <dbReference type="EnsemblMetazoa" id="CapteP215686"/>
    </source>
</evidence>
<accession>R7TSA2</accession>
<reference evidence="3 5" key="2">
    <citation type="journal article" date="2013" name="Nature">
        <title>Insights into bilaterian evolution from three spiralian genomes.</title>
        <authorList>
            <person name="Simakov O."/>
            <person name="Marletaz F."/>
            <person name="Cho S.J."/>
            <person name="Edsinger-Gonzales E."/>
            <person name="Havlak P."/>
            <person name="Hellsten U."/>
            <person name="Kuo D.H."/>
            <person name="Larsson T."/>
            <person name="Lv J."/>
            <person name="Arendt D."/>
            <person name="Savage R."/>
            <person name="Osoegawa K."/>
            <person name="de Jong P."/>
            <person name="Grimwood J."/>
            <person name="Chapman J.A."/>
            <person name="Shapiro H."/>
            <person name="Aerts A."/>
            <person name="Otillar R.P."/>
            <person name="Terry A.Y."/>
            <person name="Boore J.L."/>
            <person name="Grigoriev I.V."/>
            <person name="Lindberg D.R."/>
            <person name="Seaver E.C."/>
            <person name="Weisblat D.A."/>
            <person name="Putnam N.H."/>
            <person name="Rokhsar D.S."/>
        </authorList>
    </citation>
    <scope>NUCLEOTIDE SEQUENCE</scope>
    <source>
        <strain evidence="3 5">I ESC-2004</strain>
    </source>
</reference>
<keyword evidence="2" id="KW-1133">Transmembrane helix</keyword>
<keyword evidence="2" id="KW-0472">Membrane</keyword>
<proteinExistence type="predicted"/>
<sequence length="126" mass="14286">MSLPGAKRYDSVNSDFRSFLNQMYNTYFVFLITSALLMALDATMVMDRSHYGVVFRPRTFPHFSFSKRFSFFKIATLEHSGAVGSTGGERHPVKTVRENNPTQDVMPGSCNWQCSKAEQSIKERGS</sequence>
<keyword evidence="2" id="KW-0812">Transmembrane</keyword>
<dbReference type="EnsemblMetazoa" id="CapteT215686">
    <property type="protein sequence ID" value="CapteP215686"/>
    <property type="gene ID" value="CapteG215686"/>
</dbReference>
<dbReference type="Proteomes" id="UP000014760">
    <property type="component" value="Unassembled WGS sequence"/>
</dbReference>
<evidence type="ECO:0000313" key="3">
    <source>
        <dbReference type="EMBL" id="ELT93900.1"/>
    </source>
</evidence>
<dbReference type="EMBL" id="KB309575">
    <property type="protein sequence ID" value="ELT93900.1"/>
    <property type="molecule type" value="Genomic_DNA"/>
</dbReference>
<reference evidence="5" key="1">
    <citation type="submission" date="2012-12" db="EMBL/GenBank/DDBJ databases">
        <authorList>
            <person name="Hellsten U."/>
            <person name="Grimwood J."/>
            <person name="Chapman J.A."/>
            <person name="Shapiro H."/>
            <person name="Aerts A."/>
            <person name="Otillar R.P."/>
            <person name="Terry A.Y."/>
            <person name="Boore J.L."/>
            <person name="Simakov O."/>
            <person name="Marletaz F."/>
            <person name="Cho S.-J."/>
            <person name="Edsinger-Gonzales E."/>
            <person name="Havlak P."/>
            <person name="Kuo D.-H."/>
            <person name="Larsson T."/>
            <person name="Lv J."/>
            <person name="Arendt D."/>
            <person name="Savage R."/>
            <person name="Osoegawa K."/>
            <person name="de Jong P."/>
            <person name="Lindberg D.R."/>
            <person name="Seaver E.C."/>
            <person name="Weisblat D.A."/>
            <person name="Putnam N.H."/>
            <person name="Grigoriev I.V."/>
            <person name="Rokhsar D.S."/>
        </authorList>
    </citation>
    <scope>NUCLEOTIDE SEQUENCE</scope>
    <source>
        <strain evidence="5">I ESC-2004</strain>
    </source>
</reference>
<protein>
    <submittedName>
        <fullName evidence="3 4">Uncharacterized protein</fullName>
    </submittedName>
</protein>
<gene>
    <name evidence="3" type="ORF">CAPTEDRAFT_215686</name>
</gene>
<organism evidence="3">
    <name type="scientific">Capitella teleta</name>
    <name type="common">Polychaete worm</name>
    <dbReference type="NCBI Taxonomy" id="283909"/>
    <lineage>
        <taxon>Eukaryota</taxon>
        <taxon>Metazoa</taxon>
        <taxon>Spiralia</taxon>
        <taxon>Lophotrochozoa</taxon>
        <taxon>Annelida</taxon>
        <taxon>Polychaeta</taxon>
        <taxon>Sedentaria</taxon>
        <taxon>Scolecida</taxon>
        <taxon>Capitellidae</taxon>
        <taxon>Capitella</taxon>
    </lineage>
</organism>
<feature type="compositionally biased region" description="Basic and acidic residues" evidence="1">
    <location>
        <begin position="88"/>
        <end position="97"/>
    </location>
</feature>